<name>A0A5C6ARW4_9BACT</name>
<feature type="chain" id="PRO_5023073466" description="Secreted protein" evidence="2">
    <location>
        <begin position="28"/>
        <end position="96"/>
    </location>
</feature>
<feature type="signal peptide" evidence="2">
    <location>
        <begin position="1"/>
        <end position="27"/>
    </location>
</feature>
<dbReference type="RefSeq" id="WP_146521000.1">
    <property type="nucleotide sequence ID" value="NZ_CP151726.1"/>
</dbReference>
<organism evidence="3 4">
    <name type="scientific">Stieleria varia</name>
    <dbReference type="NCBI Taxonomy" id="2528005"/>
    <lineage>
        <taxon>Bacteria</taxon>
        <taxon>Pseudomonadati</taxon>
        <taxon>Planctomycetota</taxon>
        <taxon>Planctomycetia</taxon>
        <taxon>Pirellulales</taxon>
        <taxon>Pirellulaceae</taxon>
        <taxon>Stieleria</taxon>
    </lineage>
</organism>
<evidence type="ECO:0000256" key="2">
    <source>
        <dbReference type="SAM" id="SignalP"/>
    </source>
</evidence>
<dbReference type="AlphaFoldDB" id="A0A5C6ARW4"/>
<dbReference type="Proteomes" id="UP000320176">
    <property type="component" value="Unassembled WGS sequence"/>
</dbReference>
<sequence precursor="true">MNHSLARRARIKAQLAILALTAYPTAAYPTAAWTAAGWTAAVSIAVKSISRHPLCASGQRTTMPPRQETPVHGKLGVNHQVDDTVPNVASPSRALP</sequence>
<gene>
    <name evidence="3" type="ORF">Pla52n_37840</name>
</gene>
<comment type="caution">
    <text evidence="3">The sequence shown here is derived from an EMBL/GenBank/DDBJ whole genome shotgun (WGS) entry which is preliminary data.</text>
</comment>
<accession>A0A5C6ARW4</accession>
<proteinExistence type="predicted"/>
<protein>
    <recommendedName>
        <fullName evidence="5">Secreted protein</fullName>
    </recommendedName>
</protein>
<keyword evidence="4" id="KW-1185">Reference proteome</keyword>
<evidence type="ECO:0000313" key="4">
    <source>
        <dbReference type="Proteomes" id="UP000320176"/>
    </source>
</evidence>
<keyword evidence="2" id="KW-0732">Signal</keyword>
<evidence type="ECO:0008006" key="5">
    <source>
        <dbReference type="Google" id="ProtNLM"/>
    </source>
</evidence>
<evidence type="ECO:0000256" key="1">
    <source>
        <dbReference type="SAM" id="MobiDB-lite"/>
    </source>
</evidence>
<feature type="region of interest" description="Disordered" evidence="1">
    <location>
        <begin position="55"/>
        <end position="96"/>
    </location>
</feature>
<reference evidence="3 4" key="1">
    <citation type="submission" date="2019-02" db="EMBL/GenBank/DDBJ databases">
        <title>Deep-cultivation of Planctomycetes and their phenomic and genomic characterization uncovers novel biology.</title>
        <authorList>
            <person name="Wiegand S."/>
            <person name="Jogler M."/>
            <person name="Boedeker C."/>
            <person name="Pinto D."/>
            <person name="Vollmers J."/>
            <person name="Rivas-Marin E."/>
            <person name="Kohn T."/>
            <person name="Peeters S.H."/>
            <person name="Heuer A."/>
            <person name="Rast P."/>
            <person name="Oberbeckmann S."/>
            <person name="Bunk B."/>
            <person name="Jeske O."/>
            <person name="Meyerdierks A."/>
            <person name="Storesund J.E."/>
            <person name="Kallscheuer N."/>
            <person name="Luecker S."/>
            <person name="Lage O.M."/>
            <person name="Pohl T."/>
            <person name="Merkel B.J."/>
            <person name="Hornburger P."/>
            <person name="Mueller R.-W."/>
            <person name="Bruemmer F."/>
            <person name="Labrenz M."/>
            <person name="Spormann A.M."/>
            <person name="Op Den Camp H."/>
            <person name="Overmann J."/>
            <person name="Amann R."/>
            <person name="Jetten M.S.M."/>
            <person name="Mascher T."/>
            <person name="Medema M.H."/>
            <person name="Devos D.P."/>
            <person name="Kaster A.-K."/>
            <person name="Ovreas L."/>
            <person name="Rohde M."/>
            <person name="Galperin M.Y."/>
            <person name="Jogler C."/>
        </authorList>
    </citation>
    <scope>NUCLEOTIDE SEQUENCE [LARGE SCALE GENOMIC DNA]</scope>
    <source>
        <strain evidence="3 4">Pla52n</strain>
    </source>
</reference>
<dbReference type="EMBL" id="SJPN01000004">
    <property type="protein sequence ID" value="TWU02725.1"/>
    <property type="molecule type" value="Genomic_DNA"/>
</dbReference>
<evidence type="ECO:0000313" key="3">
    <source>
        <dbReference type="EMBL" id="TWU02725.1"/>
    </source>
</evidence>